<reference evidence="9" key="2">
    <citation type="submission" date="2015-07" db="EMBL/GenBank/DDBJ databases">
        <title>MeaNS - Measles Nucleotide Surveillance Program.</title>
        <authorList>
            <person name="Tran T."/>
            <person name="Druce J."/>
        </authorList>
    </citation>
    <scope>NUCLEOTIDE SEQUENCE</scope>
    <source>
        <strain evidence="9">DSM 9887</strain>
    </source>
</reference>
<dbReference type="InterPro" id="IPR043133">
    <property type="entry name" value="GTP-CH-I_C/QueF"/>
</dbReference>
<sequence length="123" mass="13886">MDKIFFSGMSFYGFHGVYGAEAELGQRFMVDLELSIDLSRAGASDDLTDTVNYAEVFSCVQKVVEGERYNLVERLTTEVARQLLTQFPLTEAKVKVTKPNPPIKGHYEGVAIEMIRKREDFAL</sequence>
<dbReference type="Pfam" id="PF02152">
    <property type="entry name" value="FolB"/>
    <property type="match status" value="1"/>
</dbReference>
<evidence type="ECO:0000313" key="8">
    <source>
        <dbReference type="EMBL" id="GED72954.1"/>
    </source>
</evidence>
<dbReference type="Proteomes" id="UP000319578">
    <property type="component" value="Unassembled WGS sequence"/>
</dbReference>
<dbReference type="Proteomes" id="UP000036834">
    <property type="component" value="Unassembled WGS sequence"/>
</dbReference>
<dbReference type="EC" id="4.1.2.25" evidence="6"/>
<dbReference type="SUPFAM" id="SSF55620">
    <property type="entry name" value="Tetrahydrobiopterin biosynthesis enzymes-like"/>
    <property type="match status" value="1"/>
</dbReference>
<evidence type="ECO:0000259" key="7">
    <source>
        <dbReference type="SMART" id="SM00905"/>
    </source>
</evidence>
<comment type="pathway">
    <text evidence="2 6">Cofactor biosynthesis; tetrahydrofolate biosynthesis; 2-amino-4-hydroxy-6-hydroxymethyl-7,8-dihydropteridine diphosphate from 7,8-dihydroneopterin triphosphate: step 3/4.</text>
</comment>
<protein>
    <recommendedName>
        <fullName evidence="6">7,8-dihydroneopterin aldolase</fullName>
        <ecNumber evidence="6">4.1.2.25</ecNumber>
    </recommendedName>
</protein>
<evidence type="ECO:0000313" key="11">
    <source>
        <dbReference type="Proteomes" id="UP000319578"/>
    </source>
</evidence>
<dbReference type="PATRIC" id="fig|54915.3.peg.263"/>
<dbReference type="NCBIfam" id="TIGR00525">
    <property type="entry name" value="folB"/>
    <property type="match status" value="1"/>
</dbReference>
<keyword evidence="5 6" id="KW-0456">Lyase</keyword>
<reference evidence="10" key="1">
    <citation type="submission" date="2015-07" db="EMBL/GenBank/DDBJ databases">
        <title>Genome sequencing project for genomic taxonomy and phylogenomics of Bacillus-like bacteria.</title>
        <authorList>
            <person name="Liu B."/>
            <person name="Wang J."/>
            <person name="Zhu Y."/>
            <person name="Liu G."/>
            <person name="Chen Q."/>
            <person name="Chen Z."/>
            <person name="Lan J."/>
            <person name="Che J."/>
            <person name="Ge C."/>
            <person name="Shi H."/>
            <person name="Pan Z."/>
            <person name="Liu X."/>
        </authorList>
    </citation>
    <scope>NUCLEOTIDE SEQUENCE [LARGE SCALE GENOMIC DNA]</scope>
    <source>
        <strain evidence="10">DSM 9887</strain>
    </source>
</reference>
<comment type="similarity">
    <text evidence="3 6">Belongs to the DHNA family.</text>
</comment>
<comment type="catalytic activity">
    <reaction evidence="1 6">
        <text>7,8-dihydroneopterin = 6-hydroxymethyl-7,8-dihydropterin + glycolaldehyde</text>
        <dbReference type="Rhea" id="RHEA:10540"/>
        <dbReference type="ChEBI" id="CHEBI:17001"/>
        <dbReference type="ChEBI" id="CHEBI:17071"/>
        <dbReference type="ChEBI" id="CHEBI:44841"/>
        <dbReference type="EC" id="4.1.2.25"/>
    </reaction>
</comment>
<gene>
    <name evidence="8" type="primary">folB</name>
    <name evidence="9" type="ORF">ADS79_14465</name>
    <name evidence="8" type="ORF">BRE01_66560</name>
</gene>
<dbReference type="SMART" id="SM00905">
    <property type="entry name" value="FolB"/>
    <property type="match status" value="1"/>
</dbReference>
<dbReference type="CDD" id="cd00534">
    <property type="entry name" value="DHNA_DHNTPE"/>
    <property type="match status" value="1"/>
</dbReference>
<dbReference type="InterPro" id="IPR006157">
    <property type="entry name" value="FolB_dom"/>
</dbReference>
<evidence type="ECO:0000313" key="10">
    <source>
        <dbReference type="Proteomes" id="UP000036834"/>
    </source>
</evidence>
<feature type="domain" description="Dihydroneopterin aldolase/epimerase" evidence="7">
    <location>
        <begin position="4"/>
        <end position="116"/>
    </location>
</feature>
<dbReference type="NCBIfam" id="TIGR00526">
    <property type="entry name" value="folB_dom"/>
    <property type="match status" value="1"/>
</dbReference>
<evidence type="ECO:0000256" key="6">
    <source>
        <dbReference type="RuleBase" id="RU362079"/>
    </source>
</evidence>
<dbReference type="Gene3D" id="3.30.1130.10">
    <property type="match status" value="1"/>
</dbReference>
<dbReference type="UniPathway" id="UPA00077">
    <property type="reaction ID" value="UER00154"/>
</dbReference>
<reference evidence="8 11" key="3">
    <citation type="submission" date="2019-06" db="EMBL/GenBank/DDBJ databases">
        <title>Whole genome shotgun sequence of Brevibacillus reuszeri NBRC 15719.</title>
        <authorList>
            <person name="Hosoyama A."/>
            <person name="Uohara A."/>
            <person name="Ohji S."/>
            <person name="Ichikawa N."/>
        </authorList>
    </citation>
    <scope>NUCLEOTIDE SEQUENCE [LARGE SCALE GENOMIC DNA]</scope>
    <source>
        <strain evidence="8 11">NBRC 15719</strain>
    </source>
</reference>
<accession>A0A0K9YU06</accession>
<dbReference type="InterPro" id="IPR006156">
    <property type="entry name" value="Dihydroneopterin_aldolase"/>
</dbReference>
<dbReference type="STRING" id="54915.ADS79_14465"/>
<name>A0A0K9YU06_9BACL</name>
<dbReference type="RefSeq" id="WP_049739135.1">
    <property type="nucleotide sequence ID" value="NZ_BJON01000037.1"/>
</dbReference>
<organism evidence="9 10">
    <name type="scientific">Brevibacillus reuszeri</name>
    <dbReference type="NCBI Taxonomy" id="54915"/>
    <lineage>
        <taxon>Bacteria</taxon>
        <taxon>Bacillati</taxon>
        <taxon>Bacillota</taxon>
        <taxon>Bacilli</taxon>
        <taxon>Bacillales</taxon>
        <taxon>Paenibacillaceae</taxon>
        <taxon>Brevibacillus</taxon>
    </lineage>
</organism>
<evidence type="ECO:0000256" key="2">
    <source>
        <dbReference type="ARBA" id="ARBA00005013"/>
    </source>
</evidence>
<dbReference type="AlphaFoldDB" id="A0A0K9YU06"/>
<evidence type="ECO:0000256" key="5">
    <source>
        <dbReference type="ARBA" id="ARBA00023239"/>
    </source>
</evidence>
<comment type="caution">
    <text evidence="9">The sequence shown here is derived from an EMBL/GenBank/DDBJ whole genome shotgun (WGS) entry which is preliminary data.</text>
</comment>
<evidence type="ECO:0000256" key="4">
    <source>
        <dbReference type="ARBA" id="ARBA00022909"/>
    </source>
</evidence>
<keyword evidence="4 6" id="KW-0289">Folate biosynthesis</keyword>
<keyword evidence="11" id="KW-1185">Reference proteome</keyword>
<dbReference type="GO" id="GO:0004150">
    <property type="term" value="F:dihydroneopterin aldolase activity"/>
    <property type="evidence" value="ECO:0007669"/>
    <property type="project" value="UniProtKB-UniRule"/>
</dbReference>
<dbReference type="EMBL" id="BJON01000037">
    <property type="protein sequence ID" value="GED72954.1"/>
    <property type="molecule type" value="Genomic_DNA"/>
</dbReference>
<dbReference type="PANTHER" id="PTHR42844">
    <property type="entry name" value="DIHYDRONEOPTERIN ALDOLASE 1-RELATED"/>
    <property type="match status" value="1"/>
</dbReference>
<dbReference type="EMBL" id="LGIQ01000008">
    <property type="protein sequence ID" value="KNB72161.1"/>
    <property type="molecule type" value="Genomic_DNA"/>
</dbReference>
<evidence type="ECO:0000313" key="9">
    <source>
        <dbReference type="EMBL" id="KNB72161.1"/>
    </source>
</evidence>
<comment type="function">
    <text evidence="6">Catalyzes the conversion of 7,8-dihydroneopterin to 6-hydroxymethyl-7,8-dihydropterin.</text>
</comment>
<evidence type="ECO:0000256" key="1">
    <source>
        <dbReference type="ARBA" id="ARBA00001353"/>
    </source>
</evidence>
<dbReference type="GO" id="GO:0046656">
    <property type="term" value="P:folic acid biosynthetic process"/>
    <property type="evidence" value="ECO:0007669"/>
    <property type="project" value="UniProtKB-UniRule"/>
</dbReference>
<dbReference type="FunFam" id="3.30.1130.10:FF:000003">
    <property type="entry name" value="7,8-dihydroneopterin aldolase"/>
    <property type="match status" value="1"/>
</dbReference>
<dbReference type="GO" id="GO:0005737">
    <property type="term" value="C:cytoplasm"/>
    <property type="evidence" value="ECO:0007669"/>
    <property type="project" value="TreeGrafter"/>
</dbReference>
<proteinExistence type="inferred from homology"/>
<dbReference type="PANTHER" id="PTHR42844:SF1">
    <property type="entry name" value="DIHYDRONEOPTERIN ALDOLASE 1-RELATED"/>
    <property type="match status" value="1"/>
</dbReference>
<dbReference type="OrthoDB" id="9803748at2"/>
<dbReference type="GO" id="GO:0046654">
    <property type="term" value="P:tetrahydrofolate biosynthetic process"/>
    <property type="evidence" value="ECO:0007669"/>
    <property type="project" value="UniProtKB-UniRule"/>
</dbReference>
<evidence type="ECO:0000256" key="3">
    <source>
        <dbReference type="ARBA" id="ARBA00005708"/>
    </source>
</evidence>